<accession>A0A8T0MP50</accession>
<dbReference type="PANTHER" id="PTHR22835">
    <property type="entry name" value="ZINC FINGER FYVE DOMAIN CONTAINING PROTEIN"/>
    <property type="match status" value="1"/>
</dbReference>
<dbReference type="Proteomes" id="UP000823388">
    <property type="component" value="Chromosome 9N"/>
</dbReference>
<dbReference type="Gene3D" id="3.40.50.1110">
    <property type="entry name" value="SGNH hydrolase"/>
    <property type="match status" value="2"/>
</dbReference>
<proteinExistence type="inferred from homology"/>
<protein>
    <recommendedName>
        <fullName evidence="7">GDSL esterase/lipase</fullName>
    </recommendedName>
</protein>
<keyword evidence="4" id="KW-0732">Signal</keyword>
<feature type="signal peptide" evidence="4">
    <location>
        <begin position="1"/>
        <end position="28"/>
    </location>
</feature>
<organism evidence="5 6">
    <name type="scientific">Panicum virgatum</name>
    <name type="common">Blackwell switchgrass</name>
    <dbReference type="NCBI Taxonomy" id="38727"/>
    <lineage>
        <taxon>Eukaryota</taxon>
        <taxon>Viridiplantae</taxon>
        <taxon>Streptophyta</taxon>
        <taxon>Embryophyta</taxon>
        <taxon>Tracheophyta</taxon>
        <taxon>Spermatophyta</taxon>
        <taxon>Magnoliopsida</taxon>
        <taxon>Liliopsida</taxon>
        <taxon>Poales</taxon>
        <taxon>Poaceae</taxon>
        <taxon>PACMAD clade</taxon>
        <taxon>Panicoideae</taxon>
        <taxon>Panicodae</taxon>
        <taxon>Paniceae</taxon>
        <taxon>Panicinae</taxon>
        <taxon>Panicum</taxon>
        <taxon>Panicum sect. Hiantes</taxon>
    </lineage>
</organism>
<sequence length="292" mass="30966">MAKVSRPPPALALLLMLVGVLAVAAAEAADGWRGLKRYTRVFAFGNSLTDTGNVAIFPPTAGGPTTRPPYGQTYFGQPSGRASDGRLIVDFLEQRKIVASSVFYVGEIGLNDYNFALNSTSIEVAVSLVPDIIGAIRSALTDMIAAGARTVVVTGMLPIGCEPQTLALFPGGPGDYDPATGCLARFNEVAELHNRALRRMLGELRLAHPGRSLRYADIYRAITRAVATPPCTDSAACRWPRAAAAEAARTTSTPRRSAARRGRRRAPTRPSSSRGTGSTSPRRPTNTSRAAS</sequence>
<comment type="caution">
    <text evidence="5">The sequence shown here is derived from an EMBL/GenBank/DDBJ whole genome shotgun (WGS) entry which is preliminary data.</text>
</comment>
<feature type="compositionally biased region" description="Low complexity" evidence="3">
    <location>
        <begin position="268"/>
        <end position="285"/>
    </location>
</feature>
<keyword evidence="6" id="KW-1185">Reference proteome</keyword>
<feature type="compositionally biased region" description="Low complexity" evidence="3">
    <location>
        <begin position="245"/>
        <end position="256"/>
    </location>
</feature>
<evidence type="ECO:0000313" key="6">
    <source>
        <dbReference type="Proteomes" id="UP000823388"/>
    </source>
</evidence>
<dbReference type="AlphaFoldDB" id="A0A8T0MP50"/>
<evidence type="ECO:0008006" key="7">
    <source>
        <dbReference type="Google" id="ProtNLM"/>
    </source>
</evidence>
<dbReference type="GO" id="GO:0016788">
    <property type="term" value="F:hydrolase activity, acting on ester bonds"/>
    <property type="evidence" value="ECO:0007669"/>
    <property type="project" value="InterPro"/>
</dbReference>
<name>A0A8T0MP50_PANVG</name>
<evidence type="ECO:0000256" key="3">
    <source>
        <dbReference type="SAM" id="MobiDB-lite"/>
    </source>
</evidence>
<feature type="region of interest" description="Disordered" evidence="3">
    <location>
        <begin position="245"/>
        <end position="292"/>
    </location>
</feature>
<gene>
    <name evidence="5" type="ORF">PVAP13_9NG406000</name>
</gene>
<comment type="similarity">
    <text evidence="1">Belongs to the 'GDSL' lipolytic enzyme family.</text>
</comment>
<reference evidence="5" key="1">
    <citation type="submission" date="2020-05" db="EMBL/GenBank/DDBJ databases">
        <title>WGS assembly of Panicum virgatum.</title>
        <authorList>
            <person name="Lovell J.T."/>
            <person name="Jenkins J."/>
            <person name="Shu S."/>
            <person name="Juenger T.E."/>
            <person name="Schmutz J."/>
        </authorList>
    </citation>
    <scope>NUCLEOTIDE SEQUENCE</scope>
    <source>
        <strain evidence="5">AP13</strain>
    </source>
</reference>
<evidence type="ECO:0000256" key="1">
    <source>
        <dbReference type="ARBA" id="ARBA00008668"/>
    </source>
</evidence>
<dbReference type="InterPro" id="IPR001087">
    <property type="entry name" value="GDSL"/>
</dbReference>
<evidence type="ECO:0000256" key="2">
    <source>
        <dbReference type="ARBA" id="ARBA00023180"/>
    </source>
</evidence>
<dbReference type="EMBL" id="CM029054">
    <property type="protein sequence ID" value="KAG2538243.1"/>
    <property type="molecule type" value="Genomic_DNA"/>
</dbReference>
<evidence type="ECO:0000313" key="5">
    <source>
        <dbReference type="EMBL" id="KAG2538243.1"/>
    </source>
</evidence>
<dbReference type="InterPro" id="IPR036514">
    <property type="entry name" value="SGNH_hydro_sf"/>
</dbReference>
<feature type="chain" id="PRO_5035885004" description="GDSL esterase/lipase" evidence="4">
    <location>
        <begin position="29"/>
        <end position="292"/>
    </location>
</feature>
<feature type="compositionally biased region" description="Basic residues" evidence="3">
    <location>
        <begin position="257"/>
        <end position="267"/>
    </location>
</feature>
<evidence type="ECO:0000256" key="4">
    <source>
        <dbReference type="SAM" id="SignalP"/>
    </source>
</evidence>
<dbReference type="Pfam" id="PF00657">
    <property type="entry name" value="Lipase_GDSL"/>
    <property type="match status" value="1"/>
</dbReference>
<keyword evidence="2" id="KW-0325">Glycoprotein</keyword>
<dbReference type="SUPFAM" id="SSF52266">
    <property type="entry name" value="SGNH hydrolase"/>
    <property type="match status" value="1"/>
</dbReference>
<dbReference type="PANTHER" id="PTHR22835:SF544">
    <property type="entry name" value="OS10G0393700 PROTEIN"/>
    <property type="match status" value="1"/>
</dbReference>